<dbReference type="Proteomes" id="UP000238701">
    <property type="component" value="Unassembled WGS sequence"/>
</dbReference>
<dbReference type="EMBL" id="OMOD01000150">
    <property type="protein sequence ID" value="SPF44762.1"/>
    <property type="molecule type" value="Genomic_DNA"/>
</dbReference>
<dbReference type="InterPro" id="IPR000719">
    <property type="entry name" value="Prot_kinase_dom"/>
</dbReference>
<evidence type="ECO:0000256" key="7">
    <source>
        <dbReference type="SAM" id="Phobius"/>
    </source>
</evidence>
<dbReference type="InterPro" id="IPR017441">
    <property type="entry name" value="Protein_kinase_ATP_BS"/>
</dbReference>
<dbReference type="SMART" id="SM00028">
    <property type="entry name" value="TPR"/>
    <property type="match status" value="3"/>
</dbReference>
<dbReference type="OrthoDB" id="9801841at2"/>
<dbReference type="SUPFAM" id="SSF48452">
    <property type="entry name" value="TPR-like"/>
    <property type="match status" value="3"/>
</dbReference>
<dbReference type="Gene3D" id="3.30.200.20">
    <property type="entry name" value="Phosphorylase Kinase, domain 1"/>
    <property type="match status" value="1"/>
</dbReference>
<evidence type="ECO:0000256" key="1">
    <source>
        <dbReference type="ARBA" id="ARBA00022679"/>
    </source>
</evidence>
<dbReference type="PANTHER" id="PTHR43289:SF34">
    <property type="entry name" value="SERINE_THREONINE-PROTEIN KINASE YBDM-RELATED"/>
    <property type="match status" value="1"/>
</dbReference>
<dbReference type="Pfam" id="PF00069">
    <property type="entry name" value="Pkinase"/>
    <property type="match status" value="1"/>
</dbReference>
<keyword evidence="9" id="KW-0723">Serine/threonine-protein kinase</keyword>
<dbReference type="PROSITE" id="PS00108">
    <property type="entry name" value="PROTEIN_KINASE_ST"/>
    <property type="match status" value="1"/>
</dbReference>
<feature type="transmembrane region" description="Helical" evidence="7">
    <location>
        <begin position="403"/>
        <end position="424"/>
    </location>
</feature>
<keyword evidence="2 5" id="KW-0547">Nucleotide-binding</keyword>
<dbReference type="CDD" id="cd14014">
    <property type="entry name" value="STKc_PknB_like"/>
    <property type="match status" value="1"/>
</dbReference>
<protein>
    <submittedName>
        <fullName evidence="9">Serine/threonine protein kinase</fullName>
        <ecNumber evidence="9">2.7.11.1</ecNumber>
    </submittedName>
</protein>
<evidence type="ECO:0000313" key="9">
    <source>
        <dbReference type="EMBL" id="SPF44762.1"/>
    </source>
</evidence>
<dbReference type="SUPFAM" id="SSF56112">
    <property type="entry name" value="Protein kinase-like (PK-like)"/>
    <property type="match status" value="1"/>
</dbReference>
<evidence type="ECO:0000256" key="2">
    <source>
        <dbReference type="ARBA" id="ARBA00022741"/>
    </source>
</evidence>
<organism evidence="9 10">
    <name type="scientific">Candidatus Sulfotelmatobacter kueseliae</name>
    <dbReference type="NCBI Taxonomy" id="2042962"/>
    <lineage>
        <taxon>Bacteria</taxon>
        <taxon>Pseudomonadati</taxon>
        <taxon>Acidobacteriota</taxon>
        <taxon>Terriglobia</taxon>
        <taxon>Terriglobales</taxon>
        <taxon>Candidatus Korobacteraceae</taxon>
        <taxon>Candidatus Sulfotelmatobacter</taxon>
    </lineage>
</organism>
<dbReference type="GO" id="GO:0004674">
    <property type="term" value="F:protein serine/threonine kinase activity"/>
    <property type="evidence" value="ECO:0007669"/>
    <property type="project" value="UniProtKB-KW"/>
</dbReference>
<dbReference type="InterPro" id="IPR011009">
    <property type="entry name" value="Kinase-like_dom_sf"/>
</dbReference>
<evidence type="ECO:0000256" key="5">
    <source>
        <dbReference type="PROSITE-ProRule" id="PRU10141"/>
    </source>
</evidence>
<evidence type="ECO:0000256" key="6">
    <source>
        <dbReference type="SAM" id="MobiDB-lite"/>
    </source>
</evidence>
<reference evidence="10" key="1">
    <citation type="submission" date="2018-02" db="EMBL/GenBank/DDBJ databases">
        <authorList>
            <person name="Hausmann B."/>
        </authorList>
    </citation>
    <scope>NUCLEOTIDE SEQUENCE [LARGE SCALE GENOMIC DNA]</scope>
    <source>
        <strain evidence="10">Peat soil MAG SbA1</strain>
    </source>
</reference>
<dbReference type="InterPro" id="IPR011990">
    <property type="entry name" value="TPR-like_helical_dom_sf"/>
</dbReference>
<keyword evidence="7" id="KW-0812">Transmembrane</keyword>
<dbReference type="PROSITE" id="PS50011">
    <property type="entry name" value="PROTEIN_KINASE_DOM"/>
    <property type="match status" value="1"/>
</dbReference>
<dbReference type="GO" id="GO:0005524">
    <property type="term" value="F:ATP binding"/>
    <property type="evidence" value="ECO:0007669"/>
    <property type="project" value="UniProtKB-UniRule"/>
</dbReference>
<dbReference type="Gene3D" id="1.25.40.10">
    <property type="entry name" value="Tetratricopeptide repeat domain"/>
    <property type="match status" value="3"/>
</dbReference>
<proteinExistence type="predicted"/>
<keyword evidence="3 9" id="KW-0418">Kinase</keyword>
<evidence type="ECO:0000256" key="3">
    <source>
        <dbReference type="ARBA" id="ARBA00022777"/>
    </source>
</evidence>
<keyword evidence="7" id="KW-1133">Transmembrane helix</keyword>
<sequence>MNPEKWAQIKELFGSALEQQPGDRSAFLRNACGQDAELRSEIESLLASFDSNQSLGADAPPAGAATSAAAAAGQNIGHYRVIREIGSGGMGAVYLAVRADDEYNKRVAIKLVQAGIDTQEILNRFRHERQILAALDHPNIAKLLDGGTTAQGLPYFVMDYVEGTRIDEYSDTQKLSVRERVCLFRDVCSAVQYVHQNLVVHRDLKPGNILVTAEGVPKLLDFGIAKLMKPELFTNALDATRVEFRLMTPGYASPEQVRGEPITTASDVYSLGVILYELLTSMRPYQVKTDSPAEILRAVCDQEPSRPSTAIMRAGKVDADNRKSTPEGRALMRGTVPEKLRRQLRGDLDTIVLKALRKEPSRRYVSAEQLSEDLRRHLKGLPVTAHSDSWSYRSRKFVGRHKAGVAAAVLIAISLVAGVLATTWQARVARRERARAEQQFNDVRKLTTSLLFEFHSAIQDLPGATPARKLMVQRALEYLNKLAQQARGDPGLQRDLAEAYLKVGDVQGNPYIPNLGDARGATESYNQALQISQTLTQADAKDWAAREYLARSYKSLGEVLPVLGQPTEGLADLRQACSSFEALTAAKPDRAGLRQELAGCYQSLGDLEGHSGRANLSDPAAALESYRKSLGLYQALLQSDPGNKVARRGAAVLQIRAGDLLVRDDLKAAMSNYRAALPVVQDLAASDPTNAEARRLLATAYQKIGSVLEDLGDLKGALKNYDSAAATREDLMRADPSNALASMNTVVSLRYLGDLLYKMNDRAGALAKYQRAVEVLDRLAAAEPDNVMVQGRDSVMRIFVGQTMAEMGRIAEARTVTARGLAIAKELGKREDATPDELSEYAESFLTCEPADLREPATALRFAKASVDKSGGSDAENLGILADAYFQNHDPGHAAETEQKALSQLPPAGPQDAPSPVRQRLERNLAKFKTARSNPPSRDPE</sequence>
<dbReference type="AlphaFoldDB" id="A0A2U3KYQ2"/>
<dbReference type="PANTHER" id="PTHR43289">
    <property type="entry name" value="MITOGEN-ACTIVATED PROTEIN KINASE KINASE KINASE 20-RELATED"/>
    <property type="match status" value="1"/>
</dbReference>
<dbReference type="InterPro" id="IPR019734">
    <property type="entry name" value="TPR_rpt"/>
</dbReference>
<keyword evidence="1 9" id="KW-0808">Transferase</keyword>
<name>A0A2U3KYQ2_9BACT</name>
<evidence type="ECO:0000259" key="8">
    <source>
        <dbReference type="PROSITE" id="PS50011"/>
    </source>
</evidence>
<keyword evidence="7" id="KW-0472">Membrane</keyword>
<dbReference type="PROSITE" id="PS00107">
    <property type="entry name" value="PROTEIN_KINASE_ATP"/>
    <property type="match status" value="1"/>
</dbReference>
<dbReference type="InterPro" id="IPR008271">
    <property type="entry name" value="Ser/Thr_kinase_AS"/>
</dbReference>
<feature type="binding site" evidence="5">
    <location>
        <position position="110"/>
    </location>
    <ligand>
        <name>ATP</name>
        <dbReference type="ChEBI" id="CHEBI:30616"/>
    </ligand>
</feature>
<feature type="domain" description="Protein kinase" evidence="8">
    <location>
        <begin position="79"/>
        <end position="378"/>
    </location>
</feature>
<keyword evidence="4 5" id="KW-0067">ATP-binding</keyword>
<dbReference type="Gene3D" id="1.10.510.10">
    <property type="entry name" value="Transferase(Phosphotransferase) domain 1"/>
    <property type="match status" value="1"/>
</dbReference>
<feature type="region of interest" description="Disordered" evidence="6">
    <location>
        <begin position="895"/>
        <end position="917"/>
    </location>
</feature>
<accession>A0A2U3KYQ2</accession>
<dbReference type="EC" id="2.7.11.1" evidence="9"/>
<dbReference type="SMART" id="SM00220">
    <property type="entry name" value="S_TKc"/>
    <property type="match status" value="1"/>
</dbReference>
<evidence type="ECO:0000313" key="10">
    <source>
        <dbReference type="Proteomes" id="UP000238701"/>
    </source>
</evidence>
<gene>
    <name evidence="9" type="primary">ppkA</name>
    <name evidence="9" type="ORF">SBA1_550127</name>
</gene>
<evidence type="ECO:0000256" key="4">
    <source>
        <dbReference type="ARBA" id="ARBA00022840"/>
    </source>
</evidence>